<evidence type="ECO:0000256" key="1">
    <source>
        <dbReference type="SAM" id="SignalP"/>
    </source>
</evidence>
<feature type="chain" id="PRO_5046399323" description="Secreted protein" evidence="1">
    <location>
        <begin position="25"/>
        <end position="134"/>
    </location>
</feature>
<keyword evidence="1" id="KW-0732">Signal</keyword>
<reference evidence="3" key="1">
    <citation type="journal article" date="2019" name="Int. J. Syst. Evol. Microbiol.">
        <title>The Global Catalogue of Microorganisms (GCM) 10K type strain sequencing project: providing services to taxonomists for standard genome sequencing and annotation.</title>
        <authorList>
            <consortium name="The Broad Institute Genomics Platform"/>
            <consortium name="The Broad Institute Genome Sequencing Center for Infectious Disease"/>
            <person name="Wu L."/>
            <person name="Ma J."/>
        </authorList>
    </citation>
    <scope>NUCLEOTIDE SEQUENCE [LARGE SCALE GENOMIC DNA]</scope>
    <source>
        <strain evidence="3">KLKA75</strain>
    </source>
</reference>
<keyword evidence="3" id="KW-1185">Reference proteome</keyword>
<evidence type="ECO:0008006" key="4">
    <source>
        <dbReference type="Google" id="ProtNLM"/>
    </source>
</evidence>
<evidence type="ECO:0000313" key="2">
    <source>
        <dbReference type="EMBL" id="MFC4907035.1"/>
    </source>
</evidence>
<comment type="caution">
    <text evidence="2">The sequence shown here is derived from an EMBL/GenBank/DDBJ whole genome shotgun (WGS) entry which is preliminary data.</text>
</comment>
<dbReference type="PROSITE" id="PS51318">
    <property type="entry name" value="TAT"/>
    <property type="match status" value="1"/>
</dbReference>
<organism evidence="2 3">
    <name type="scientific">Actinomadura gamaensis</name>
    <dbReference type="NCBI Taxonomy" id="1763541"/>
    <lineage>
        <taxon>Bacteria</taxon>
        <taxon>Bacillati</taxon>
        <taxon>Actinomycetota</taxon>
        <taxon>Actinomycetes</taxon>
        <taxon>Streptosporangiales</taxon>
        <taxon>Thermomonosporaceae</taxon>
        <taxon>Actinomadura</taxon>
    </lineage>
</organism>
<evidence type="ECO:0000313" key="3">
    <source>
        <dbReference type="Proteomes" id="UP001595872"/>
    </source>
</evidence>
<name>A0ABV9TUR1_9ACTN</name>
<accession>A0ABV9TUR1</accession>
<sequence length="134" mass="14280">MKGKRQALALVATATAFAVTATFAPDASANLNNASGPVGFGEFKVDSYVRHKTSTGAFRVHRLYSAPCSFDSCDMVMELVYKGTHHGICPGVRLTPGAQRDWDKVICSRVPAGTQFQIAVAGSGPGQWRGVVDY</sequence>
<proteinExistence type="predicted"/>
<dbReference type="Proteomes" id="UP001595872">
    <property type="component" value="Unassembled WGS sequence"/>
</dbReference>
<gene>
    <name evidence="2" type="ORF">ACFPCY_06875</name>
</gene>
<dbReference type="RefSeq" id="WP_378252776.1">
    <property type="nucleotide sequence ID" value="NZ_JBHSIT010000002.1"/>
</dbReference>
<protein>
    <recommendedName>
        <fullName evidence="4">Secreted protein</fullName>
    </recommendedName>
</protein>
<dbReference type="EMBL" id="JBHSIT010000002">
    <property type="protein sequence ID" value="MFC4907035.1"/>
    <property type="molecule type" value="Genomic_DNA"/>
</dbReference>
<dbReference type="InterPro" id="IPR006311">
    <property type="entry name" value="TAT_signal"/>
</dbReference>
<feature type="signal peptide" evidence="1">
    <location>
        <begin position="1"/>
        <end position="24"/>
    </location>
</feature>